<keyword evidence="8" id="KW-1169">Fusion of virus membrane with host cell membrane</keyword>
<evidence type="ECO:0000256" key="1">
    <source>
        <dbReference type="ARBA" id="ARBA00004402"/>
    </source>
</evidence>
<keyword evidence="12" id="KW-0945">Host-virus interaction</keyword>
<keyword evidence="14 24" id="KW-0261">Viral envelope protein</keyword>
<evidence type="ECO:0000256" key="17">
    <source>
        <dbReference type="ARBA" id="ARBA00023136"/>
    </source>
</evidence>
<dbReference type="GO" id="GO:0055036">
    <property type="term" value="C:virion membrane"/>
    <property type="evidence" value="ECO:0007669"/>
    <property type="project" value="UniProtKB-SubCell"/>
</dbReference>
<sequence length="688" mass="75920">MDTRRPRQGSDHTPDKTIMESTTLSKPFKNQVNPWGPLIVLLILGGVNPVALGNSPHQVFNLSWEVTNGDQETVWAITGNHPLWTWWPDLTPDLCMLALHGSYWGLEYRAPFSPPPGPPCCSGSSDSTSGCSRDCEEPLTSYTPRCNTAWNRLKLSKVTHAHNEGFYVCPGPHRPRWARSCGGPESFYCASWGCETTGRASWKPSSSWDYITVSNNLTSDQATPACKGNKWCNSLTIRFTSFGKQATSWVTGHWWGLRLYVSGHDPGLIFGIRLKITDLGPRVPIGPNPVLSDRRPPSRPRPTRSPPPSNSTPTETPLTLPEPPPAGVENRLLNLVKGAYQALNLTSPDKTQECWLCLVSGPPYYEGVAVLGTYSNHTSAPANCSVASQHKLTLSEVTGQGLCIGAVPKTLQVLCNTTQKTSAGSYYLAAPTGTIWACSTGLTPCISTTILNLTTDYCVLVELWPRVTYHSPSYVYHQFERRAKYKREPVSLTLALLLGGLTMGGIAAGVGTGTTALVATQQFQQLQAAMHDDLKEVEKSITNLEKSLTSLSEVVLQNRRGLDLLFLKEGGLCAALKEECCFYADHTGLVRDSMAKLRERLSQRQKLFESQQGWFEGLFNRSPWFTTLISTIMGPLIILLLILLFGPCILNRLVQFIKDRISVVQALVLTQQYHQLKSIDPEEVESRE</sequence>
<dbReference type="PANTHER" id="PTHR10424:SF72">
    <property type="entry name" value="BC035947 PROTEIN-RELATED"/>
    <property type="match status" value="1"/>
</dbReference>
<evidence type="ECO:0000256" key="10">
    <source>
        <dbReference type="ARBA" id="ARBA00022685"/>
    </source>
</evidence>
<dbReference type="SMR" id="Q01280"/>
<dbReference type="GO" id="GO:0046718">
    <property type="term" value="P:symbiont entry into host cell"/>
    <property type="evidence" value="ECO:0007669"/>
    <property type="project" value="UniProtKB-KW"/>
</dbReference>
<keyword evidence="16" id="KW-0175">Coiled coil</keyword>
<evidence type="ECO:0000256" key="13">
    <source>
        <dbReference type="ARBA" id="ARBA00022870"/>
    </source>
</evidence>
<keyword evidence="14 24" id="KW-0946">Virion</keyword>
<gene>
    <name evidence="24" type="primary">env</name>
</gene>
<evidence type="ECO:0000256" key="9">
    <source>
        <dbReference type="ARBA" id="ARBA00022595"/>
    </source>
</evidence>
<keyword evidence="11 23" id="KW-0812">Transmembrane</keyword>
<evidence type="ECO:0000256" key="7">
    <source>
        <dbReference type="ARBA" id="ARBA00022511"/>
    </source>
</evidence>
<dbReference type="PANTHER" id="PTHR10424">
    <property type="entry name" value="VIRAL ENVELOPE PROTEIN"/>
    <property type="match status" value="1"/>
</dbReference>
<organism evidence="24">
    <name type="scientific">Retroviridae</name>
    <dbReference type="NCBI Taxonomy" id="11632"/>
    <lineage>
        <taxon>Viruses</taxon>
        <taxon>Riboviria</taxon>
        <taxon>Pararnavirae</taxon>
        <taxon>Artverviricota</taxon>
        <taxon>Revtraviricetes</taxon>
        <taxon>Ortervirales</taxon>
    </lineage>
</organism>
<keyword evidence="6" id="KW-1168">Fusion of virus membrane with host membrane</keyword>
<evidence type="ECO:0000313" key="24">
    <source>
        <dbReference type="EMBL" id="CAA41748.1"/>
    </source>
</evidence>
<evidence type="ECO:0000256" key="16">
    <source>
        <dbReference type="ARBA" id="ARBA00023054"/>
    </source>
</evidence>
<dbReference type="FunFam" id="1.10.287.210:FF:000005">
    <property type="entry name" value="Envelope glycoprotein"/>
    <property type="match status" value="1"/>
</dbReference>
<keyword evidence="6" id="KW-1160">Virus entry into host cell</keyword>
<evidence type="ECO:0000256" key="5">
    <source>
        <dbReference type="ARBA" id="ARBA00014571"/>
    </source>
</evidence>
<evidence type="ECO:0000256" key="6">
    <source>
        <dbReference type="ARBA" id="ARBA00022506"/>
    </source>
</evidence>
<dbReference type="GO" id="GO:0019031">
    <property type="term" value="C:viral envelope"/>
    <property type="evidence" value="ECO:0007669"/>
    <property type="project" value="UniProtKB-KW"/>
</dbReference>
<keyword evidence="18" id="KW-0564">Palmitate</keyword>
<evidence type="ECO:0000256" key="20">
    <source>
        <dbReference type="ARBA" id="ARBA00024648"/>
    </source>
</evidence>
<comment type="function">
    <text evidence="20">The transmembrane protein (TM) acts as a class I viral fusion protein. Under the current model, the protein has at least 3 conformational states: pre-fusion native state, pre-hairpin intermediate state, and post-fusion hairpin state. During viral and target cell membrane fusion, the coiled coil regions (heptad repeats) assume a trimer-of-hairpins structure, positioning the fusion peptide in close proximity to the C-terminal region of the ectodomain. The formation of this structure appears to drive apposition and subsequent fusion of viral and target cell membranes. Membranes fusion leads to delivery of the nucleocapsid into the cytoplasm.</text>
</comment>
<evidence type="ECO:0000256" key="11">
    <source>
        <dbReference type="ARBA" id="ARBA00022692"/>
    </source>
</evidence>
<dbReference type="InterPro" id="IPR008981">
    <property type="entry name" value="FMuLV_rcpt-bd"/>
</dbReference>
<dbReference type="GO" id="GO:0020002">
    <property type="term" value="C:host cell plasma membrane"/>
    <property type="evidence" value="ECO:0007669"/>
    <property type="project" value="UniProtKB-SubCell"/>
</dbReference>
<keyword evidence="12" id="KW-1161">Viral attachment to host cell</keyword>
<dbReference type="SUPFAM" id="SSF58069">
    <property type="entry name" value="Virus ectodomain"/>
    <property type="match status" value="1"/>
</dbReference>
<accession>Q01280</accession>
<dbReference type="GO" id="GO:0019062">
    <property type="term" value="P:virion attachment to host cell"/>
    <property type="evidence" value="ECO:0007669"/>
    <property type="project" value="UniProtKB-KW"/>
</dbReference>
<evidence type="ECO:0000256" key="18">
    <source>
        <dbReference type="ARBA" id="ARBA00023139"/>
    </source>
</evidence>
<keyword evidence="9" id="KW-1162">Viral penetration into host cytoplasm</keyword>
<dbReference type="Gene3D" id="3.90.310.10">
    <property type="entry name" value="ENV polyprotein, receptor-binding domain"/>
    <property type="match status" value="1"/>
</dbReference>
<reference evidence="24" key="1">
    <citation type="journal article" date="1991" name="Virus Res.">
        <title>A new leukemogenic retrovirus isolated from tumor cells derived from a radio-induced lymphoma of C57BL/6 mice: analysis of the env and LTR sequences.</title>
        <authorList>
            <person name="Baylac-Kalabokias H."/>
            <person name="Astier-Gin T."/>
            <person name="Moynet D."/>
            <person name="Hernould M."/>
            <person name="Mamoun R."/>
            <person name="Legrand E."/>
            <person name="Guillemain B."/>
        </authorList>
    </citation>
    <scope>NUCLEOTIDE SEQUENCE</scope>
    <source>
        <strain evidence="24">T1223/B</strain>
    </source>
</reference>
<keyword evidence="19" id="KW-0325">Glycoprotein</keyword>
<evidence type="ECO:0000256" key="21">
    <source>
        <dbReference type="ARBA" id="ARBA00029888"/>
    </source>
</evidence>
<evidence type="ECO:0000256" key="15">
    <source>
        <dbReference type="ARBA" id="ARBA00022989"/>
    </source>
</evidence>
<keyword evidence="15 23" id="KW-1133">Transmembrane helix</keyword>
<keyword evidence="17 23" id="KW-0472">Membrane</keyword>
<protein>
    <recommendedName>
        <fullName evidence="5">Envelope glycoprotein</fullName>
    </recommendedName>
    <alternativeName>
        <fullName evidence="21">Env polyprotein</fullName>
    </alternativeName>
</protein>
<keyword evidence="10" id="KW-0165">Cleavage on pair of basic residues</keyword>
<name>Q01280_9RETR</name>
<dbReference type="Gene3D" id="1.10.287.210">
    <property type="match status" value="1"/>
</dbReference>
<dbReference type="EMBL" id="X59002">
    <property type="protein sequence ID" value="CAA41748.1"/>
    <property type="molecule type" value="Genomic_DNA"/>
</dbReference>
<dbReference type="Pfam" id="PF00429">
    <property type="entry name" value="TLV_coat"/>
    <property type="match status" value="1"/>
</dbReference>
<evidence type="ECO:0000256" key="14">
    <source>
        <dbReference type="ARBA" id="ARBA00022879"/>
    </source>
</evidence>
<dbReference type="CDD" id="cd09851">
    <property type="entry name" value="HTLV-1-like_HR1-HR2"/>
    <property type="match status" value="1"/>
</dbReference>
<feature type="region of interest" description="Disordered" evidence="22">
    <location>
        <begin position="285"/>
        <end position="327"/>
    </location>
</feature>
<dbReference type="GO" id="GO:0019064">
    <property type="term" value="P:fusion of virus membrane with host plasma membrane"/>
    <property type="evidence" value="ECO:0007669"/>
    <property type="project" value="UniProtKB-KW"/>
</dbReference>
<keyword evidence="18" id="KW-0449">Lipoprotein</keyword>
<proteinExistence type="predicted"/>
<comment type="subcellular location">
    <subcellularLocation>
        <location evidence="2">Host cell membrane</location>
        <topology evidence="2">Peripheral membrane protein</topology>
    </subcellularLocation>
    <subcellularLocation>
        <location evidence="1">Host cell membrane</location>
        <topology evidence="1">Single-pass type I membrane protein</topology>
    </subcellularLocation>
    <subcellularLocation>
        <location evidence="4">Virion membrane</location>
        <topology evidence="4">Peripheral membrane protein</topology>
    </subcellularLocation>
    <subcellularLocation>
        <location evidence="3">Virion membrane</location>
        <topology evidence="3">Single-pass type I membrane protein</topology>
    </subcellularLocation>
</comment>
<dbReference type="InterPro" id="IPR018154">
    <property type="entry name" value="TLV/ENV_coat_polyprotein"/>
</dbReference>
<evidence type="ECO:0000256" key="22">
    <source>
        <dbReference type="SAM" id="MobiDB-lite"/>
    </source>
</evidence>
<feature type="transmembrane region" description="Helical" evidence="23">
    <location>
        <begin position="624"/>
        <end position="650"/>
    </location>
</feature>
<evidence type="ECO:0000256" key="3">
    <source>
        <dbReference type="ARBA" id="ARBA00004563"/>
    </source>
</evidence>
<evidence type="ECO:0000256" key="12">
    <source>
        <dbReference type="ARBA" id="ARBA00022804"/>
    </source>
</evidence>
<keyword evidence="13" id="KW-1043">Host membrane</keyword>
<evidence type="ECO:0000256" key="2">
    <source>
        <dbReference type="ARBA" id="ARBA00004505"/>
    </source>
</evidence>
<evidence type="ECO:0000256" key="4">
    <source>
        <dbReference type="ARBA" id="ARBA00004650"/>
    </source>
</evidence>
<dbReference type="SUPFAM" id="SSF49830">
    <property type="entry name" value="ENV polyprotein, receptor-binding domain"/>
    <property type="match status" value="1"/>
</dbReference>
<keyword evidence="7" id="KW-1032">Host cell membrane</keyword>
<evidence type="ECO:0000256" key="8">
    <source>
        <dbReference type="ARBA" id="ARBA00022521"/>
    </source>
</evidence>
<evidence type="ECO:0000256" key="23">
    <source>
        <dbReference type="SAM" id="Phobius"/>
    </source>
</evidence>
<evidence type="ECO:0000256" key="19">
    <source>
        <dbReference type="ARBA" id="ARBA00023180"/>
    </source>
</evidence>